<gene>
    <name evidence="1" type="ORF">HUJ06_021757</name>
</gene>
<proteinExistence type="predicted"/>
<protein>
    <submittedName>
        <fullName evidence="1">Uncharacterized protein</fullName>
    </submittedName>
</protein>
<keyword evidence="2" id="KW-1185">Reference proteome</keyword>
<dbReference type="Proteomes" id="UP000607653">
    <property type="component" value="Unassembled WGS sequence"/>
</dbReference>
<evidence type="ECO:0000313" key="2">
    <source>
        <dbReference type="Proteomes" id="UP000607653"/>
    </source>
</evidence>
<evidence type="ECO:0000313" key="1">
    <source>
        <dbReference type="EMBL" id="DAD20294.1"/>
    </source>
</evidence>
<dbReference type="EMBL" id="DUZY01000001">
    <property type="protein sequence ID" value="DAD20294.1"/>
    <property type="molecule type" value="Genomic_DNA"/>
</dbReference>
<sequence>MGFEGFKQISQLGKCCICYPSTINDSMWCE</sequence>
<dbReference type="AlphaFoldDB" id="A0A822XFM9"/>
<organism evidence="1 2">
    <name type="scientific">Nelumbo nucifera</name>
    <name type="common">Sacred lotus</name>
    <dbReference type="NCBI Taxonomy" id="4432"/>
    <lineage>
        <taxon>Eukaryota</taxon>
        <taxon>Viridiplantae</taxon>
        <taxon>Streptophyta</taxon>
        <taxon>Embryophyta</taxon>
        <taxon>Tracheophyta</taxon>
        <taxon>Spermatophyta</taxon>
        <taxon>Magnoliopsida</taxon>
        <taxon>Proteales</taxon>
        <taxon>Nelumbonaceae</taxon>
        <taxon>Nelumbo</taxon>
    </lineage>
</organism>
<reference evidence="1 2" key="1">
    <citation type="journal article" date="2020" name="Mol. Biol. Evol.">
        <title>Distinct Expression and Methylation Patterns for Genes with Different Fates following a Single Whole-Genome Duplication in Flowering Plants.</title>
        <authorList>
            <person name="Shi T."/>
            <person name="Rahmani R.S."/>
            <person name="Gugger P.F."/>
            <person name="Wang M."/>
            <person name="Li H."/>
            <person name="Zhang Y."/>
            <person name="Li Z."/>
            <person name="Wang Q."/>
            <person name="Van de Peer Y."/>
            <person name="Marchal K."/>
            <person name="Chen J."/>
        </authorList>
    </citation>
    <scope>NUCLEOTIDE SEQUENCE [LARGE SCALE GENOMIC DNA]</scope>
    <source>
        <tissue evidence="1">Leaf</tissue>
    </source>
</reference>
<comment type="caution">
    <text evidence="1">The sequence shown here is derived from an EMBL/GenBank/DDBJ whole genome shotgun (WGS) entry which is preliminary data.</text>
</comment>
<accession>A0A822XFM9</accession>
<name>A0A822XFM9_NELNU</name>